<sequence>MEKDTCSTCGSTKIIHDAAIADLAHGNQKKELSIHIQKTDNRFFNKFEKGALKAKICCSCGKVDLSVENPQALWEAHLKTKNI</sequence>
<evidence type="ECO:0000313" key="1">
    <source>
        <dbReference type="EMBL" id="MCC1483440.1"/>
    </source>
</evidence>
<accession>A0ABS8ELK1</accession>
<gene>
    <name evidence="1" type="ORF">J1C55_02455</name>
</gene>
<proteinExistence type="predicted"/>
<dbReference type="RefSeq" id="WP_227475887.1">
    <property type="nucleotide sequence ID" value="NZ_JAFMPT010000002.1"/>
</dbReference>
<comment type="caution">
    <text evidence="1">The sequence shown here is derived from an EMBL/GenBank/DDBJ whole genome shotgun (WGS) entry which is preliminary data.</text>
</comment>
<dbReference type="Proteomes" id="UP000778797">
    <property type="component" value="Unassembled WGS sequence"/>
</dbReference>
<evidence type="ECO:0000313" key="2">
    <source>
        <dbReference type="Proteomes" id="UP000778797"/>
    </source>
</evidence>
<reference evidence="2" key="2">
    <citation type="submission" date="2023-07" db="EMBL/GenBank/DDBJ databases">
        <title>Genome of Winogradskyella sp. E313.</title>
        <authorList>
            <person name="Zhou Y."/>
        </authorList>
    </citation>
    <scope>NUCLEOTIDE SEQUENCE [LARGE SCALE GENOMIC DNA]</scope>
    <source>
        <strain evidence="2">E313</strain>
    </source>
</reference>
<keyword evidence="2" id="KW-1185">Reference proteome</keyword>
<dbReference type="EMBL" id="JAFMPT010000002">
    <property type="protein sequence ID" value="MCC1483440.1"/>
    <property type="molecule type" value="Genomic_DNA"/>
</dbReference>
<name>A0ABS8ELK1_9FLAO</name>
<reference evidence="2" key="1">
    <citation type="submission" date="2021-03" db="EMBL/GenBank/DDBJ databases">
        <title>Genome of Cognatishimia sp. F0-27.</title>
        <authorList>
            <person name="Ping X."/>
        </authorList>
    </citation>
    <scope>NUCLEOTIDE SEQUENCE [LARGE SCALE GENOMIC DNA]</scope>
    <source>
        <strain evidence="2">E313</strain>
    </source>
</reference>
<protein>
    <submittedName>
        <fullName evidence="1">Uncharacterized protein</fullName>
    </submittedName>
</protein>
<organism evidence="1 2">
    <name type="scientific">Winogradskyella immobilis</name>
    <dbReference type="NCBI Taxonomy" id="2816852"/>
    <lineage>
        <taxon>Bacteria</taxon>
        <taxon>Pseudomonadati</taxon>
        <taxon>Bacteroidota</taxon>
        <taxon>Flavobacteriia</taxon>
        <taxon>Flavobacteriales</taxon>
        <taxon>Flavobacteriaceae</taxon>
        <taxon>Winogradskyella</taxon>
    </lineage>
</organism>